<dbReference type="CDD" id="cd03014">
    <property type="entry name" value="PRX_Atyp2cys"/>
    <property type="match status" value="1"/>
</dbReference>
<comment type="subunit">
    <text evidence="6">Homodimer.</text>
</comment>
<accession>G0GDV5</accession>
<dbReference type="Proteomes" id="UP000007254">
    <property type="component" value="Chromosome"/>
</dbReference>
<sequence>MATVTLKGEPIHTVGELPAPGQKAPDFLLTTVNLTDVTLADFRGKKKILNIVPSLDTGVCATSAKRFNEKVRGRDDLVVLTISCDLPFAQERFCKTEGIDNVITLSQLRNREFGTAYGVEIADGPLAGLLARAVVVLDERDTVVYTELVPEIAREPDYDEALRHV</sequence>
<dbReference type="EC" id="1.11.1.24" evidence="6"/>
<keyword evidence="1 6" id="KW-0575">Peroxidase</keyword>
<feature type="disulfide bond" description="Redox-active" evidence="6">
    <location>
        <begin position="60"/>
        <end position="94"/>
    </location>
</feature>
<comment type="similarity">
    <text evidence="6">Belongs to the peroxiredoxin family. Tpx subfamily.</text>
</comment>
<evidence type="ECO:0000256" key="5">
    <source>
        <dbReference type="ARBA" id="ARBA00023284"/>
    </source>
</evidence>
<dbReference type="InterPro" id="IPR018219">
    <property type="entry name" value="Tpx_CS"/>
</dbReference>
<dbReference type="SUPFAM" id="SSF52833">
    <property type="entry name" value="Thioredoxin-like"/>
    <property type="match status" value="1"/>
</dbReference>
<dbReference type="InterPro" id="IPR002065">
    <property type="entry name" value="TPX"/>
</dbReference>
<dbReference type="Gene3D" id="3.40.30.10">
    <property type="entry name" value="Glutaredoxin"/>
    <property type="match status" value="1"/>
</dbReference>
<comment type="miscellaneous">
    <text evidence="6">The active site is a conserved redox-active cysteine residue, the peroxidatic cysteine (C(P)), which makes the nucleophilic attack on the peroxide substrate. The peroxide oxidizes the C(P)-SH to cysteine sulfenic acid (C(P)-SOH), which then reacts with another cysteine residue, the resolving cysteine (C(R)), to form a disulfide bridge. The disulfide is subsequently reduced by an appropriate electron donor to complete the catalytic cycle. In this atypical 2-Cys peroxiredoxin, C(R) is present in the same subunit to form an intramolecular disulfide. The disulfide is subsequently reduced by thioredoxin.</text>
</comment>
<dbReference type="PROSITE" id="PS01265">
    <property type="entry name" value="TPX"/>
    <property type="match status" value="1"/>
</dbReference>
<dbReference type="InterPro" id="IPR013766">
    <property type="entry name" value="Thioredoxin_domain"/>
</dbReference>
<name>G0GDV5_WINT7</name>
<dbReference type="InterPro" id="IPR050455">
    <property type="entry name" value="Tpx_Peroxidase_subfamily"/>
</dbReference>
<comment type="function">
    <text evidence="6">Thiol-specific peroxidase that catalyzes the reduction of hydrogen peroxide and organic hydroperoxides to water and alcohols, respectively. Plays a role in cell protection against oxidative stress by detoxifying peroxides.</text>
</comment>
<feature type="active site" description="Cysteine sulfenic acid (-SOH) intermediate" evidence="6">
    <location>
        <position position="60"/>
    </location>
</feature>
<dbReference type="EMBL" id="CP002903">
    <property type="protein sequence ID" value="AEJ62235.1"/>
    <property type="molecule type" value="Genomic_DNA"/>
</dbReference>
<keyword evidence="3 6" id="KW-0560">Oxidoreductase</keyword>
<dbReference type="PANTHER" id="PTHR43110">
    <property type="entry name" value="THIOL PEROXIDASE"/>
    <property type="match status" value="1"/>
</dbReference>
<organism evidence="8 9">
    <name type="scientific">Winmispira thermophila (strain ATCC 700085 / DSM 6578 / Z-1203)</name>
    <name type="common">Spirochaeta thermophila</name>
    <dbReference type="NCBI Taxonomy" id="869211"/>
    <lineage>
        <taxon>Bacteria</taxon>
        <taxon>Pseudomonadati</taxon>
        <taxon>Spirochaetota</taxon>
        <taxon>Spirochaetia</taxon>
        <taxon>Winmispirales</taxon>
        <taxon>Winmispiraceae</taxon>
        <taxon>Winmispira</taxon>
    </lineage>
</organism>
<evidence type="ECO:0000256" key="2">
    <source>
        <dbReference type="ARBA" id="ARBA00022862"/>
    </source>
</evidence>
<dbReference type="InterPro" id="IPR036249">
    <property type="entry name" value="Thioredoxin-like_sf"/>
</dbReference>
<dbReference type="RefSeq" id="WP_014625556.1">
    <property type="nucleotide sequence ID" value="NC_017583.1"/>
</dbReference>
<dbReference type="HAMAP" id="MF_00269">
    <property type="entry name" value="Tpx"/>
    <property type="match status" value="1"/>
</dbReference>
<reference evidence="8 9" key="1">
    <citation type="submission" date="2011-06" db="EMBL/GenBank/DDBJ databases">
        <title>The complete genome of Spirochaeta thermophila DSM 6578.</title>
        <authorList>
            <consortium name="US DOE Joint Genome Institute (JGI-PGF)"/>
            <person name="Lucas S."/>
            <person name="Lapidus A."/>
            <person name="Bruce D."/>
            <person name="Goodwin L."/>
            <person name="Pitluck S."/>
            <person name="Peters L."/>
            <person name="Kyrpides N."/>
            <person name="Mavromatis K."/>
            <person name="Ivanova N."/>
            <person name="Mikailova N."/>
            <person name="Pagani I."/>
            <person name="Chertkov O."/>
            <person name="Detter J.C."/>
            <person name="Tapia R."/>
            <person name="Han C."/>
            <person name="Land M."/>
            <person name="Hauser L."/>
            <person name="Markowitz V."/>
            <person name="Cheng J.-F."/>
            <person name="Hugenholtz P."/>
            <person name="Woyke T."/>
            <person name="Wu D."/>
            <person name="Spring S."/>
            <person name="Merkhoffer B."/>
            <person name="Schneider S."/>
            <person name="Klenk H.-P."/>
            <person name="Eisen J.A."/>
        </authorList>
    </citation>
    <scope>NUCLEOTIDE SEQUENCE [LARGE SCALE GENOMIC DNA]</scope>
    <source>
        <strain evidence="9">ATCC 700085 / DSM 6578 / Z-1203</strain>
    </source>
</reference>
<dbReference type="KEGG" id="stq:Spith_1977"/>
<evidence type="ECO:0000256" key="6">
    <source>
        <dbReference type="HAMAP-Rule" id="MF_00269"/>
    </source>
</evidence>
<dbReference type="AlphaFoldDB" id="G0GDV5"/>
<evidence type="ECO:0000313" key="9">
    <source>
        <dbReference type="Proteomes" id="UP000007254"/>
    </source>
</evidence>
<dbReference type="STRING" id="869211.Spith_1977"/>
<protein>
    <recommendedName>
        <fullName evidence="6">Thiol peroxidase</fullName>
        <shortName evidence="6">Tpx</shortName>
        <ecNumber evidence="6">1.11.1.24</ecNumber>
    </recommendedName>
    <alternativeName>
        <fullName evidence="6">Peroxiredoxin tpx</fullName>
        <shortName evidence="6">Prx</shortName>
    </alternativeName>
    <alternativeName>
        <fullName evidence="6">Thioredoxin peroxidase</fullName>
    </alternativeName>
    <alternativeName>
        <fullName evidence="6">Thioredoxin-dependent peroxiredoxin</fullName>
    </alternativeName>
</protein>
<dbReference type="GO" id="GO:0008379">
    <property type="term" value="F:thioredoxin peroxidase activity"/>
    <property type="evidence" value="ECO:0007669"/>
    <property type="project" value="UniProtKB-UniRule"/>
</dbReference>
<proteinExistence type="inferred from homology"/>
<keyword evidence="5 6" id="KW-0676">Redox-active center</keyword>
<keyword evidence="2 6" id="KW-0049">Antioxidant</keyword>
<gene>
    <name evidence="6" type="primary">tpx</name>
    <name evidence="8" type="ordered locus">Spith_1977</name>
</gene>
<dbReference type="PANTHER" id="PTHR43110:SF1">
    <property type="entry name" value="THIOL PEROXIDASE"/>
    <property type="match status" value="1"/>
</dbReference>
<evidence type="ECO:0000313" key="8">
    <source>
        <dbReference type="EMBL" id="AEJ62235.1"/>
    </source>
</evidence>
<keyword evidence="4 6" id="KW-1015">Disulfide bond</keyword>
<evidence type="ECO:0000256" key="4">
    <source>
        <dbReference type="ARBA" id="ARBA00023157"/>
    </source>
</evidence>
<dbReference type="PROSITE" id="PS51352">
    <property type="entry name" value="THIOREDOXIN_2"/>
    <property type="match status" value="1"/>
</dbReference>
<dbReference type="InterPro" id="IPR013740">
    <property type="entry name" value="Redoxin"/>
</dbReference>
<evidence type="ECO:0000259" key="7">
    <source>
        <dbReference type="PROSITE" id="PS51352"/>
    </source>
</evidence>
<evidence type="ECO:0000256" key="1">
    <source>
        <dbReference type="ARBA" id="ARBA00022559"/>
    </source>
</evidence>
<dbReference type="HOGENOM" id="CLU_042529_12_2_12"/>
<dbReference type="OrthoDB" id="9781543at2"/>
<dbReference type="NCBIfam" id="NF001808">
    <property type="entry name" value="PRK00522.1"/>
    <property type="match status" value="1"/>
</dbReference>
<evidence type="ECO:0000256" key="3">
    <source>
        <dbReference type="ARBA" id="ARBA00023002"/>
    </source>
</evidence>
<comment type="catalytic activity">
    <reaction evidence="6">
        <text>a hydroperoxide + [thioredoxin]-dithiol = an alcohol + [thioredoxin]-disulfide + H2O</text>
        <dbReference type="Rhea" id="RHEA:62620"/>
        <dbReference type="Rhea" id="RHEA-COMP:10698"/>
        <dbReference type="Rhea" id="RHEA-COMP:10700"/>
        <dbReference type="ChEBI" id="CHEBI:15377"/>
        <dbReference type="ChEBI" id="CHEBI:29950"/>
        <dbReference type="ChEBI" id="CHEBI:30879"/>
        <dbReference type="ChEBI" id="CHEBI:35924"/>
        <dbReference type="ChEBI" id="CHEBI:50058"/>
        <dbReference type="EC" id="1.11.1.24"/>
    </reaction>
</comment>
<dbReference type="Pfam" id="PF08534">
    <property type="entry name" value="Redoxin"/>
    <property type="match status" value="1"/>
</dbReference>
<feature type="domain" description="Thioredoxin" evidence="7">
    <location>
        <begin position="18"/>
        <end position="165"/>
    </location>
</feature>
<keyword evidence="9" id="KW-1185">Reference proteome</keyword>